<evidence type="ECO:0000313" key="3">
    <source>
        <dbReference type="Proteomes" id="UP000532746"/>
    </source>
</evidence>
<proteinExistence type="predicted"/>
<accession>A0A7W9T2W8</accession>
<gene>
    <name evidence="2" type="ORF">HNQ93_003456</name>
</gene>
<dbReference type="EMBL" id="JACHGG010000005">
    <property type="protein sequence ID" value="MBB6060582.1"/>
    <property type="molecule type" value="Genomic_DNA"/>
</dbReference>
<keyword evidence="3" id="KW-1185">Reference proteome</keyword>
<dbReference type="AlphaFoldDB" id="A0A7W9T2W8"/>
<reference evidence="2 3" key="1">
    <citation type="submission" date="2020-08" db="EMBL/GenBank/DDBJ databases">
        <title>Genomic Encyclopedia of Type Strains, Phase IV (KMG-IV): sequencing the most valuable type-strain genomes for metagenomic binning, comparative biology and taxonomic classification.</title>
        <authorList>
            <person name="Goeker M."/>
        </authorList>
    </citation>
    <scope>NUCLEOTIDE SEQUENCE [LARGE SCALE GENOMIC DNA]</scope>
    <source>
        <strain evidence="2 3">DSM 26718</strain>
    </source>
</reference>
<keyword evidence="1" id="KW-0732">Signal</keyword>
<feature type="chain" id="PRO_5031430723" evidence="1">
    <location>
        <begin position="21"/>
        <end position="249"/>
    </location>
</feature>
<organism evidence="2 3">
    <name type="scientific">Hymenobacter luteus</name>
    <dbReference type="NCBI Taxonomy" id="1411122"/>
    <lineage>
        <taxon>Bacteria</taxon>
        <taxon>Pseudomonadati</taxon>
        <taxon>Bacteroidota</taxon>
        <taxon>Cytophagia</taxon>
        <taxon>Cytophagales</taxon>
        <taxon>Hymenobacteraceae</taxon>
        <taxon>Hymenobacter</taxon>
    </lineage>
</organism>
<dbReference type="Proteomes" id="UP000532746">
    <property type="component" value="Unassembled WGS sequence"/>
</dbReference>
<comment type="caution">
    <text evidence="2">The sequence shown here is derived from an EMBL/GenBank/DDBJ whole genome shotgun (WGS) entry which is preliminary data.</text>
</comment>
<protein>
    <submittedName>
        <fullName evidence="2">Uncharacterized protein</fullName>
    </submittedName>
</protein>
<feature type="signal peptide" evidence="1">
    <location>
        <begin position="1"/>
        <end position="20"/>
    </location>
</feature>
<evidence type="ECO:0000313" key="2">
    <source>
        <dbReference type="EMBL" id="MBB6060582.1"/>
    </source>
</evidence>
<name>A0A7W9T2W8_9BACT</name>
<evidence type="ECO:0000256" key="1">
    <source>
        <dbReference type="SAM" id="SignalP"/>
    </source>
</evidence>
<sequence>MNYLALALLLGGLSTYQATAQQITPPVASPGGRLWANENLGALLDGKMAYAYQAPQRQAQGQAFFQRTWQPGEIILVNTKQRIGNIQLQYDAYGYQLLAVPQRNRADTLLLNKNEIQGFVVQDELFADRVHTFRRFDNAPRPEQQQEYVEVLHEGKYTLLKRHARQLQRSDKDKVFNSGRHYDQLVEYNSYFLSRPDGTVVPVKLNAKAISAAAPDLAAAIKAELARQQVLAKSELDIVTLLASVDKAP</sequence>
<dbReference type="RefSeq" id="WP_183404653.1">
    <property type="nucleotide sequence ID" value="NZ_JACHGG010000005.1"/>
</dbReference>